<dbReference type="Pfam" id="PF05340">
    <property type="entry name" value="DUF740"/>
    <property type="match status" value="1"/>
</dbReference>
<dbReference type="AlphaFoldDB" id="A0A5P1E8P2"/>
<accession>A0A5P1E8P2</accession>
<evidence type="ECO:0000313" key="1">
    <source>
        <dbReference type="EMBL" id="ONK62103.1"/>
    </source>
</evidence>
<organism evidence="1 2">
    <name type="scientific">Asparagus officinalis</name>
    <name type="common">Garden asparagus</name>
    <dbReference type="NCBI Taxonomy" id="4686"/>
    <lineage>
        <taxon>Eukaryota</taxon>
        <taxon>Viridiplantae</taxon>
        <taxon>Streptophyta</taxon>
        <taxon>Embryophyta</taxon>
        <taxon>Tracheophyta</taxon>
        <taxon>Spermatophyta</taxon>
        <taxon>Magnoliopsida</taxon>
        <taxon>Liliopsida</taxon>
        <taxon>Asparagales</taxon>
        <taxon>Asparagaceae</taxon>
        <taxon>Asparagoideae</taxon>
        <taxon>Asparagus</taxon>
    </lineage>
</organism>
<keyword evidence="2" id="KW-1185">Reference proteome</keyword>
<evidence type="ECO:0000313" key="2">
    <source>
        <dbReference type="Proteomes" id="UP000243459"/>
    </source>
</evidence>
<dbReference type="EMBL" id="CM007387">
    <property type="protein sequence ID" value="ONK62103.1"/>
    <property type="molecule type" value="Genomic_DNA"/>
</dbReference>
<protein>
    <submittedName>
        <fullName evidence="1">Uncharacterized protein</fullName>
    </submittedName>
</protein>
<proteinExistence type="predicted"/>
<gene>
    <name evidence="1" type="ORF">A4U43_C07F390</name>
</gene>
<dbReference type="Proteomes" id="UP000243459">
    <property type="component" value="Chromosome 7"/>
</dbReference>
<name>A0A5P1E8P2_ASPOF</name>
<dbReference type="InterPro" id="IPR008004">
    <property type="entry name" value="OCTOPUS-like"/>
</dbReference>
<dbReference type="Gramene" id="ONK62103">
    <property type="protein sequence ID" value="ONK62103"/>
    <property type="gene ID" value="A4U43_C07F390"/>
</dbReference>
<reference evidence="2" key="1">
    <citation type="journal article" date="2017" name="Nat. Commun.">
        <title>The asparagus genome sheds light on the origin and evolution of a young Y chromosome.</title>
        <authorList>
            <person name="Harkess A."/>
            <person name="Zhou J."/>
            <person name="Xu C."/>
            <person name="Bowers J.E."/>
            <person name="Van der Hulst R."/>
            <person name="Ayyampalayam S."/>
            <person name="Mercati F."/>
            <person name="Riccardi P."/>
            <person name="McKain M.R."/>
            <person name="Kakrana A."/>
            <person name="Tang H."/>
            <person name="Ray J."/>
            <person name="Groenendijk J."/>
            <person name="Arikit S."/>
            <person name="Mathioni S.M."/>
            <person name="Nakano M."/>
            <person name="Shan H."/>
            <person name="Telgmann-Rauber A."/>
            <person name="Kanno A."/>
            <person name="Yue Z."/>
            <person name="Chen H."/>
            <person name="Li W."/>
            <person name="Chen Y."/>
            <person name="Xu X."/>
            <person name="Zhang Y."/>
            <person name="Luo S."/>
            <person name="Chen H."/>
            <person name="Gao J."/>
            <person name="Mao Z."/>
            <person name="Pires J.C."/>
            <person name="Luo M."/>
            <person name="Kudrna D."/>
            <person name="Wing R.A."/>
            <person name="Meyers B.C."/>
            <person name="Yi K."/>
            <person name="Kong H."/>
            <person name="Lavrijsen P."/>
            <person name="Sunseri F."/>
            <person name="Falavigna A."/>
            <person name="Ye Y."/>
            <person name="Leebens-Mack J.H."/>
            <person name="Chen G."/>
        </authorList>
    </citation>
    <scope>NUCLEOTIDE SEQUENCE [LARGE SCALE GENOMIC DNA]</scope>
    <source>
        <strain evidence="2">cv. DH0086</strain>
    </source>
</reference>
<sequence length="145" mass="16845">MRRDDDAGPECEGPAWDAGADLFRDWSSSSLRDDYSESFGSAFREVPAQKAPPRKKSRRWSKGLRHLGFIHRRRASGRKRQRGRQIASFRDLAGAAGKRVPRKREVCEEQQQRELEGFGPLRQCSWAWGHEEEWSGDQWDREEEG</sequence>